<reference evidence="2 3" key="1">
    <citation type="submission" date="2016-04" db="EMBL/GenBank/DDBJ databases">
        <authorList>
            <person name="Evans L.H."/>
            <person name="Alamgir A."/>
            <person name="Owens N."/>
            <person name="Weber N.D."/>
            <person name="Virtaneva K."/>
            <person name="Barbian K."/>
            <person name="Babar A."/>
            <person name="Rosenke K."/>
        </authorList>
    </citation>
    <scope>NUCLEOTIDE SEQUENCE [LARGE SCALE GENOMIC DNA]</scope>
    <source>
        <strain evidence="2">NIES-2108</strain>
    </source>
</reference>
<feature type="transmembrane region" description="Helical" evidence="1">
    <location>
        <begin position="12"/>
        <end position="37"/>
    </location>
</feature>
<dbReference type="AlphaFoldDB" id="A0A367RTZ6"/>
<feature type="transmembrane region" description="Helical" evidence="1">
    <location>
        <begin position="49"/>
        <end position="69"/>
    </location>
</feature>
<dbReference type="EMBL" id="LXQE01000085">
    <property type="protein sequence ID" value="RCJ39995.1"/>
    <property type="molecule type" value="Genomic_DNA"/>
</dbReference>
<proteinExistence type="predicted"/>
<sequence length="103" mass="11867">MDLKFIKKKIYTFVKIISTVLITSAIGLESWNIYAVITNINVPSSLNPIFWIERFAMISHFIESIIAAFYAPSRQKMPIKYATYTFFVGTIGLLELFGQQDDY</sequence>
<protein>
    <submittedName>
        <fullName evidence="2">Uncharacterized protein</fullName>
    </submittedName>
</protein>
<comment type="caution">
    <text evidence="2">The sequence shown here is derived from an EMBL/GenBank/DDBJ whole genome shotgun (WGS) entry which is preliminary data.</text>
</comment>
<keyword evidence="1" id="KW-1133">Transmembrane helix</keyword>
<organism evidence="2 3">
    <name type="scientific">Nostoc punctiforme NIES-2108</name>
    <dbReference type="NCBI Taxonomy" id="1356359"/>
    <lineage>
        <taxon>Bacteria</taxon>
        <taxon>Bacillati</taxon>
        <taxon>Cyanobacteriota</taxon>
        <taxon>Cyanophyceae</taxon>
        <taxon>Nostocales</taxon>
        <taxon>Nostocaceae</taxon>
        <taxon>Nostoc</taxon>
    </lineage>
</organism>
<feature type="transmembrane region" description="Helical" evidence="1">
    <location>
        <begin position="81"/>
        <end position="98"/>
    </location>
</feature>
<keyword evidence="1" id="KW-0472">Membrane</keyword>
<dbReference type="Proteomes" id="UP000252085">
    <property type="component" value="Unassembled WGS sequence"/>
</dbReference>
<evidence type="ECO:0000313" key="3">
    <source>
        <dbReference type="Proteomes" id="UP000252085"/>
    </source>
</evidence>
<gene>
    <name evidence="2" type="ORF">A6769_05425</name>
</gene>
<keyword evidence="1" id="KW-0812">Transmembrane</keyword>
<evidence type="ECO:0000313" key="2">
    <source>
        <dbReference type="EMBL" id="RCJ39995.1"/>
    </source>
</evidence>
<evidence type="ECO:0000256" key="1">
    <source>
        <dbReference type="SAM" id="Phobius"/>
    </source>
</evidence>
<name>A0A367RTZ6_NOSPU</name>
<accession>A0A367RTZ6</accession>